<evidence type="ECO:0000313" key="1">
    <source>
        <dbReference type="EMBL" id="HDX33483.1"/>
    </source>
</evidence>
<protein>
    <submittedName>
        <fullName evidence="1">Uncharacterized protein</fullName>
    </submittedName>
</protein>
<organism evidence="1">
    <name type="scientific">Caldilinea aerophila</name>
    <dbReference type="NCBI Taxonomy" id="133453"/>
    <lineage>
        <taxon>Bacteria</taxon>
        <taxon>Bacillati</taxon>
        <taxon>Chloroflexota</taxon>
        <taxon>Caldilineae</taxon>
        <taxon>Caldilineales</taxon>
        <taxon>Caldilineaceae</taxon>
        <taxon>Caldilinea</taxon>
    </lineage>
</organism>
<comment type="caution">
    <text evidence="1">The sequence shown here is derived from an EMBL/GenBank/DDBJ whole genome shotgun (WGS) entry which is preliminary data.</text>
</comment>
<gene>
    <name evidence="1" type="ORF">ENQ20_18660</name>
</gene>
<dbReference type="AlphaFoldDB" id="A0A7C1JDA0"/>
<accession>A0A7C1JDA0</accession>
<proteinExistence type="predicted"/>
<sequence>MNNTLNDSQPASYAAMKTLTEQYYNAIVTQLQLNNQQFQLAQGNIAVGATSQTIWAMMDAIPPKSVVNNWAPGGINTFSSQYGALITRTQDTSTGAFQAALGDYYSAWQAYLKANPPTVTNPIISVYTSWAYSCGMPPDQANKTVGLFQAALNGPVTQANIAWAVAGGQTAIKAYNQTVETIDNTIAGAPSGSVTLNSQTESSDTSHSWAEGGIEGFFDIFFGGGESSYDSVSSQVLASELDLQMSFAHVSTVPVTPLANGTVTAGPTTYQPWYVPAALLLAYSNNNNNTWQIGTPDWTTFFGPQATLPRVISALVVVDGISITVTSGKSIDQSSRAQVQSAFEAGFFPFFGVAGSGGWETTTSFSDEGIMTVTSTCPQGNPQVLGILQSPISSYVSDSALRAAMRETRAVPLMHQAGGTRAEVRAKEGARAVAVVQVNWTAAAIAGLNASIPNPGQRQLTAGFVDTWVQNSAPGWVMGAQYQWHAVGRTATAELVATAGGDRIARVVAFV</sequence>
<dbReference type="EMBL" id="DSMG01000194">
    <property type="protein sequence ID" value="HDX33483.1"/>
    <property type="molecule type" value="Genomic_DNA"/>
</dbReference>
<reference evidence="1" key="1">
    <citation type="journal article" date="2020" name="mSystems">
        <title>Genome- and Community-Level Interaction Insights into Carbon Utilization and Element Cycling Functions of Hydrothermarchaeota in Hydrothermal Sediment.</title>
        <authorList>
            <person name="Zhou Z."/>
            <person name="Liu Y."/>
            <person name="Xu W."/>
            <person name="Pan J."/>
            <person name="Luo Z.H."/>
            <person name="Li M."/>
        </authorList>
    </citation>
    <scope>NUCLEOTIDE SEQUENCE [LARGE SCALE GENOMIC DNA]</scope>
    <source>
        <strain evidence="1">SpSt-289</strain>
    </source>
</reference>
<name>A0A7C1JDA0_9CHLR</name>